<keyword evidence="2" id="KW-0067">ATP-binding</keyword>
<evidence type="ECO:0000259" key="5">
    <source>
        <dbReference type="SMART" id="SM01086"/>
    </source>
</evidence>
<feature type="domain" description="AAA+ ATPase" evidence="4">
    <location>
        <begin position="1"/>
        <end position="142"/>
    </location>
</feature>
<dbReference type="SUPFAM" id="SSF52540">
    <property type="entry name" value="P-loop containing nucleoside triphosphate hydrolases"/>
    <property type="match status" value="1"/>
</dbReference>
<dbReference type="PANTHER" id="PTHR11638:SF18">
    <property type="entry name" value="HEAT SHOCK PROTEIN 104"/>
    <property type="match status" value="1"/>
</dbReference>
<dbReference type="InterPro" id="IPR001270">
    <property type="entry name" value="ClpA/B"/>
</dbReference>
<dbReference type="AlphaFoldDB" id="A0A644XSX1"/>
<dbReference type="PRINTS" id="PR00300">
    <property type="entry name" value="CLPPROTEASEA"/>
</dbReference>
<dbReference type="SMART" id="SM01086">
    <property type="entry name" value="ClpB_D2-small"/>
    <property type="match status" value="1"/>
</dbReference>
<gene>
    <name evidence="6" type="primary">clpB_13</name>
    <name evidence="6" type="ORF">SDC9_65255</name>
</gene>
<comment type="caution">
    <text evidence="6">The sequence shown here is derived from an EMBL/GenBank/DDBJ whole genome shotgun (WGS) entry which is preliminary data.</text>
</comment>
<dbReference type="Gene3D" id="1.10.8.60">
    <property type="match status" value="1"/>
</dbReference>
<keyword evidence="3" id="KW-0143">Chaperone</keyword>
<evidence type="ECO:0000256" key="1">
    <source>
        <dbReference type="ARBA" id="ARBA00022741"/>
    </source>
</evidence>
<dbReference type="InterPro" id="IPR003593">
    <property type="entry name" value="AAA+_ATPase"/>
</dbReference>
<evidence type="ECO:0000259" key="4">
    <source>
        <dbReference type="SMART" id="SM00382"/>
    </source>
</evidence>
<dbReference type="GO" id="GO:0005737">
    <property type="term" value="C:cytoplasm"/>
    <property type="evidence" value="ECO:0007669"/>
    <property type="project" value="TreeGrafter"/>
</dbReference>
<dbReference type="InterPro" id="IPR027417">
    <property type="entry name" value="P-loop_NTPase"/>
</dbReference>
<dbReference type="Gene3D" id="3.40.50.300">
    <property type="entry name" value="P-loop containing nucleotide triphosphate hydrolases"/>
    <property type="match status" value="1"/>
</dbReference>
<proteinExistence type="predicted"/>
<dbReference type="PROSITE" id="PS00871">
    <property type="entry name" value="CLPAB_2"/>
    <property type="match status" value="1"/>
</dbReference>
<keyword evidence="1" id="KW-0547">Nucleotide-binding</keyword>
<dbReference type="CDD" id="cd19499">
    <property type="entry name" value="RecA-like_ClpB_Hsp104-like"/>
    <property type="match status" value="1"/>
</dbReference>
<dbReference type="GO" id="GO:0034605">
    <property type="term" value="P:cellular response to heat"/>
    <property type="evidence" value="ECO:0007669"/>
    <property type="project" value="TreeGrafter"/>
</dbReference>
<dbReference type="SMART" id="SM00382">
    <property type="entry name" value="AAA"/>
    <property type="match status" value="1"/>
</dbReference>
<evidence type="ECO:0000256" key="2">
    <source>
        <dbReference type="ARBA" id="ARBA00022840"/>
    </source>
</evidence>
<organism evidence="6">
    <name type="scientific">bioreactor metagenome</name>
    <dbReference type="NCBI Taxonomy" id="1076179"/>
    <lineage>
        <taxon>unclassified sequences</taxon>
        <taxon>metagenomes</taxon>
        <taxon>ecological metagenomes</taxon>
    </lineage>
</organism>
<evidence type="ECO:0000256" key="3">
    <source>
        <dbReference type="ARBA" id="ARBA00023186"/>
    </source>
</evidence>
<dbReference type="InterPro" id="IPR019489">
    <property type="entry name" value="Clp_ATPase_C"/>
</dbReference>
<dbReference type="GO" id="GO:0005524">
    <property type="term" value="F:ATP binding"/>
    <property type="evidence" value="ECO:0007669"/>
    <property type="project" value="UniProtKB-KW"/>
</dbReference>
<dbReference type="InterPro" id="IPR003959">
    <property type="entry name" value="ATPase_AAA_core"/>
</dbReference>
<dbReference type="InterPro" id="IPR028299">
    <property type="entry name" value="ClpA/B_CS2"/>
</dbReference>
<sequence length="261" mass="29578">MGTTGVGKTELAKALAEFLFNDENMLTRIDMSEYQERHSVSRLVGAPPGYVGYDEGGQLTEAVRRKPYSVILLDEIEKAHPDVFNILLQVLDDGRLTDNKGRTADFKNTILIMTSNAGSALIQENLSRMDEENREEVLEKTRLEVLEVLKSSVRPEFINRIDEIIMFHPLTKQNITDILMLQIEGVKKLVGEMGIQLEFTEYAISYLAKKGYDPSYGARPVKRILQKELVNELAKSLLKGSINKDKPVIVDNFEDNLVFRN</sequence>
<protein>
    <submittedName>
        <fullName evidence="6">Chaperone protein ClpB</fullName>
    </submittedName>
</protein>
<evidence type="ECO:0000313" key="6">
    <source>
        <dbReference type="EMBL" id="MPM18838.1"/>
    </source>
</evidence>
<dbReference type="Pfam" id="PF10431">
    <property type="entry name" value="ClpB_D2-small"/>
    <property type="match status" value="1"/>
</dbReference>
<dbReference type="GO" id="GO:0016887">
    <property type="term" value="F:ATP hydrolysis activity"/>
    <property type="evidence" value="ECO:0007669"/>
    <property type="project" value="InterPro"/>
</dbReference>
<dbReference type="InterPro" id="IPR050130">
    <property type="entry name" value="ClpA_ClpB"/>
</dbReference>
<reference evidence="6" key="1">
    <citation type="submission" date="2019-08" db="EMBL/GenBank/DDBJ databases">
        <authorList>
            <person name="Kucharzyk K."/>
            <person name="Murdoch R.W."/>
            <person name="Higgins S."/>
            <person name="Loffler F."/>
        </authorList>
    </citation>
    <scope>NUCLEOTIDE SEQUENCE</scope>
</reference>
<dbReference type="PANTHER" id="PTHR11638">
    <property type="entry name" value="ATP-DEPENDENT CLP PROTEASE"/>
    <property type="match status" value="1"/>
</dbReference>
<accession>A0A644XSX1</accession>
<feature type="domain" description="Clp ATPase C-terminal" evidence="5">
    <location>
        <begin position="170"/>
        <end position="259"/>
    </location>
</feature>
<dbReference type="FunFam" id="3.40.50.300:FF:000025">
    <property type="entry name" value="ATP-dependent Clp protease subunit"/>
    <property type="match status" value="1"/>
</dbReference>
<name>A0A644XSX1_9ZZZZ</name>
<dbReference type="EMBL" id="VSSQ01003059">
    <property type="protein sequence ID" value="MPM18838.1"/>
    <property type="molecule type" value="Genomic_DNA"/>
</dbReference>
<dbReference type="Pfam" id="PF07724">
    <property type="entry name" value="AAA_2"/>
    <property type="match status" value="1"/>
</dbReference>